<evidence type="ECO:0000259" key="1">
    <source>
        <dbReference type="Pfam" id="PF00144"/>
    </source>
</evidence>
<dbReference type="PANTHER" id="PTHR22935">
    <property type="entry name" value="PENICILLIN-BINDING PROTEIN"/>
    <property type="match status" value="1"/>
</dbReference>
<dbReference type="AlphaFoldDB" id="A0A0H2UFE1"/>
<feature type="domain" description="Beta-lactamase-like ARB-00930-like C-terminal" evidence="2">
    <location>
        <begin position="321"/>
        <end position="458"/>
    </location>
</feature>
<dbReference type="Pfam" id="PF00144">
    <property type="entry name" value="Beta-lactamase"/>
    <property type="match status" value="1"/>
</dbReference>
<reference evidence="3" key="1">
    <citation type="submission" date="2010-05" db="EMBL/GenBank/DDBJ databases">
        <title>The Genome Sequence of Magnaporthe poae strain ATCC 64411.</title>
        <authorList>
            <consortium name="The Broad Institute Genome Sequencing Platform"/>
            <consortium name="Broad Institute Genome Sequencing Center for Infectious Disease"/>
            <person name="Ma L.-J."/>
            <person name="Dead R."/>
            <person name="Young S."/>
            <person name="Zeng Q."/>
            <person name="Koehrsen M."/>
            <person name="Alvarado L."/>
            <person name="Berlin A."/>
            <person name="Chapman S.B."/>
            <person name="Chen Z."/>
            <person name="Freedman E."/>
            <person name="Gellesch M."/>
            <person name="Goldberg J."/>
            <person name="Griggs A."/>
            <person name="Gujja S."/>
            <person name="Heilman E.R."/>
            <person name="Heiman D."/>
            <person name="Hepburn T."/>
            <person name="Howarth C."/>
            <person name="Jen D."/>
            <person name="Larson L."/>
            <person name="Mehta T."/>
            <person name="Neiman D."/>
            <person name="Pearson M."/>
            <person name="Roberts A."/>
            <person name="Saif S."/>
            <person name="Shea T."/>
            <person name="Shenoy N."/>
            <person name="Sisk P."/>
            <person name="Stolte C."/>
            <person name="Sykes S."/>
            <person name="Walk T."/>
            <person name="White J."/>
            <person name="Yandava C."/>
            <person name="Haas B."/>
            <person name="Nusbaum C."/>
            <person name="Birren B."/>
        </authorList>
    </citation>
    <scope>NUCLEOTIDE SEQUENCE</scope>
    <source>
        <strain evidence="3">ATCC 64411</strain>
    </source>
</reference>
<feature type="domain" description="Beta-lactamase-related" evidence="1">
    <location>
        <begin position="4"/>
        <end position="297"/>
    </location>
</feature>
<sequence>MHVIAFLAAVGDGVWNDPVTKFIPELAALAAGRADVERGSTWSVDWDDITIGSLAGQTSGLIRDYSLLSELTWQTAIRPDLLVYFGFPPLNRSEIPPCGSLPTCNREQLFAGFARQPPSFPPYATPAYSDVGYVLLAWALENITGKKYGDVIRQYIIEPLNLTGTYTLPPPESVGVIPGERHSTGWTLDMNQEVGTGGMWSSTRDMTKVGKAIMGSKLMKPSMTRRWLKPATFSSDSRASVGEPWGIRQIALKDTKSSYQFVTSFNKAGQVGKYGVFTALIPELDLGFNVLAAGDVPPNLNVWLVETLAGAFLPTWLAVSRRVANETYGGRYRSATLNSSILITAGGDGDDHPGLAVREWTSNGTDMLPIALSAGTYLSPEALPGAQISIRLYPTGLEDRLPGGGGQRRRVAFKAIFEDLNQTEVAGMYTSDCATWVGQSGAMWGSLPLDQFVFELDGVVGAGGRARR</sequence>
<dbReference type="InterPro" id="IPR058664">
    <property type="entry name" value="ARB_00930-like_C"/>
</dbReference>
<reference evidence="3" key="2">
    <citation type="submission" date="2011-03" db="EMBL/GenBank/DDBJ databases">
        <title>Annotation of Magnaporthe poae ATCC 64411.</title>
        <authorList>
            <person name="Ma L.-J."/>
            <person name="Dead R."/>
            <person name="Young S.K."/>
            <person name="Zeng Q."/>
            <person name="Gargeya S."/>
            <person name="Fitzgerald M."/>
            <person name="Haas B."/>
            <person name="Abouelleil A."/>
            <person name="Alvarado L."/>
            <person name="Arachchi H.M."/>
            <person name="Berlin A."/>
            <person name="Brown A."/>
            <person name="Chapman S.B."/>
            <person name="Chen Z."/>
            <person name="Dunbar C."/>
            <person name="Freedman E."/>
            <person name="Gearin G."/>
            <person name="Gellesch M."/>
            <person name="Goldberg J."/>
            <person name="Griggs A."/>
            <person name="Gujja S."/>
            <person name="Heiman D."/>
            <person name="Howarth C."/>
            <person name="Larson L."/>
            <person name="Lui A."/>
            <person name="MacDonald P.J.P."/>
            <person name="Mehta T."/>
            <person name="Montmayeur A."/>
            <person name="Murphy C."/>
            <person name="Neiman D."/>
            <person name="Pearson M."/>
            <person name="Priest M."/>
            <person name="Roberts A."/>
            <person name="Saif S."/>
            <person name="Shea T."/>
            <person name="Shenoy N."/>
            <person name="Sisk P."/>
            <person name="Stolte C."/>
            <person name="Sykes S."/>
            <person name="Yandava C."/>
            <person name="Wortman J."/>
            <person name="Nusbaum C."/>
            <person name="Birren B."/>
        </authorList>
    </citation>
    <scope>NUCLEOTIDE SEQUENCE</scope>
    <source>
        <strain evidence="3">ATCC 64411</strain>
    </source>
</reference>
<accession>A0A0H2UFE1</accession>
<dbReference type="InterPro" id="IPR051478">
    <property type="entry name" value="Beta-lactamase-like_AB/R"/>
</dbReference>
<proteinExistence type="predicted"/>
<name>A0A0H2UFE1_MAGP6</name>
<protein>
    <submittedName>
        <fullName evidence="3">Uncharacterized protein</fullName>
    </submittedName>
</protein>
<dbReference type="Gene3D" id="3.40.710.10">
    <property type="entry name" value="DD-peptidase/beta-lactamase superfamily"/>
    <property type="match status" value="1"/>
</dbReference>
<dbReference type="InterPro" id="IPR001466">
    <property type="entry name" value="Beta-lactam-related"/>
</dbReference>
<dbReference type="Pfam" id="PF26335">
    <property type="entry name" value="ARB_00930_C"/>
    <property type="match status" value="1"/>
</dbReference>
<dbReference type="VEuPathDB" id="FungiDB:MAPG_11408"/>
<evidence type="ECO:0000313" key="3">
    <source>
        <dbReference type="EMBL" id="KLU92464.1"/>
    </source>
</evidence>
<organism evidence="3">
    <name type="scientific">Magnaporthiopsis poae (strain ATCC 64411 / 73-15)</name>
    <name type="common">Kentucky bluegrass fungus</name>
    <name type="synonym">Magnaporthe poae</name>
    <dbReference type="NCBI Taxonomy" id="644358"/>
    <lineage>
        <taxon>Eukaryota</taxon>
        <taxon>Fungi</taxon>
        <taxon>Dikarya</taxon>
        <taxon>Ascomycota</taxon>
        <taxon>Pezizomycotina</taxon>
        <taxon>Sordariomycetes</taxon>
        <taxon>Sordariomycetidae</taxon>
        <taxon>Magnaporthales</taxon>
        <taxon>Magnaporthaceae</taxon>
        <taxon>Magnaporthiopsis</taxon>
    </lineage>
</organism>
<dbReference type="EMBL" id="GL876981">
    <property type="protein sequence ID" value="KLU92464.1"/>
    <property type="molecule type" value="Genomic_DNA"/>
</dbReference>
<dbReference type="PANTHER" id="PTHR22935:SF97">
    <property type="entry name" value="BETA-LACTAMASE-RELATED DOMAIN-CONTAINING PROTEIN"/>
    <property type="match status" value="1"/>
</dbReference>
<dbReference type="SUPFAM" id="SSF56601">
    <property type="entry name" value="beta-lactamase/transpeptidase-like"/>
    <property type="match status" value="1"/>
</dbReference>
<dbReference type="InterPro" id="IPR012338">
    <property type="entry name" value="Beta-lactam/transpept-like"/>
</dbReference>
<evidence type="ECO:0000259" key="2">
    <source>
        <dbReference type="Pfam" id="PF26335"/>
    </source>
</evidence>
<feature type="non-terminal residue" evidence="3">
    <location>
        <position position="468"/>
    </location>
</feature>
<gene>
    <name evidence="3" type="ORF">MAPG_11408</name>
</gene>
<dbReference type="OrthoDB" id="10250282at2759"/>